<accession>A0A8T0HSA6</accession>
<comment type="caution">
    <text evidence="1">The sequence shown here is derived from an EMBL/GenBank/DDBJ whole genome shotgun (WGS) entry which is preliminary data.</text>
</comment>
<dbReference type="EMBL" id="CM026426">
    <property type="protein sequence ID" value="KAG0573625.1"/>
    <property type="molecule type" value="Genomic_DNA"/>
</dbReference>
<protein>
    <submittedName>
        <fullName evidence="1">Uncharacterized protein</fullName>
    </submittedName>
</protein>
<sequence length="131" mass="15051">MDELCSLDRKALQSRITDYFNCLNACVVEQESYCPFHQTLITDYFREISGALVGSQINFYSRSVSIIFKSVLHDLSHTSELRTPMSKFVRSGSVCTHVSEIPEVILTRKRAQMLDRHNNVNQAECFVQRSL</sequence>
<gene>
    <name evidence="1" type="ORF">KC19_VG194600</name>
</gene>
<evidence type="ECO:0000313" key="2">
    <source>
        <dbReference type="Proteomes" id="UP000822688"/>
    </source>
</evidence>
<keyword evidence="2" id="KW-1185">Reference proteome</keyword>
<name>A0A8T0HSA6_CERPU</name>
<proteinExistence type="predicted"/>
<dbReference type="Proteomes" id="UP000822688">
    <property type="component" value="Chromosome V"/>
</dbReference>
<organism evidence="1 2">
    <name type="scientific">Ceratodon purpureus</name>
    <name type="common">Fire moss</name>
    <name type="synonym">Dicranum purpureum</name>
    <dbReference type="NCBI Taxonomy" id="3225"/>
    <lineage>
        <taxon>Eukaryota</taxon>
        <taxon>Viridiplantae</taxon>
        <taxon>Streptophyta</taxon>
        <taxon>Embryophyta</taxon>
        <taxon>Bryophyta</taxon>
        <taxon>Bryophytina</taxon>
        <taxon>Bryopsida</taxon>
        <taxon>Dicranidae</taxon>
        <taxon>Pseudoditrichales</taxon>
        <taxon>Ditrichaceae</taxon>
        <taxon>Ceratodon</taxon>
    </lineage>
</organism>
<reference evidence="1" key="1">
    <citation type="submission" date="2020-06" db="EMBL/GenBank/DDBJ databases">
        <title>WGS assembly of Ceratodon purpureus strain R40.</title>
        <authorList>
            <person name="Carey S.B."/>
            <person name="Jenkins J."/>
            <person name="Shu S."/>
            <person name="Lovell J.T."/>
            <person name="Sreedasyam A."/>
            <person name="Maumus F."/>
            <person name="Tiley G.P."/>
            <person name="Fernandez-Pozo N."/>
            <person name="Barry K."/>
            <person name="Chen C."/>
            <person name="Wang M."/>
            <person name="Lipzen A."/>
            <person name="Daum C."/>
            <person name="Saski C.A."/>
            <person name="Payton A.C."/>
            <person name="Mcbreen J.C."/>
            <person name="Conrad R.E."/>
            <person name="Kollar L.M."/>
            <person name="Olsson S."/>
            <person name="Huttunen S."/>
            <person name="Landis J.B."/>
            <person name="Wickett N.J."/>
            <person name="Johnson M.G."/>
            <person name="Rensing S.A."/>
            <person name="Grimwood J."/>
            <person name="Schmutz J."/>
            <person name="Mcdaniel S.F."/>
        </authorList>
    </citation>
    <scope>NUCLEOTIDE SEQUENCE</scope>
    <source>
        <strain evidence="1">R40</strain>
    </source>
</reference>
<evidence type="ECO:0000313" key="1">
    <source>
        <dbReference type="EMBL" id="KAG0573625.1"/>
    </source>
</evidence>
<dbReference type="AlphaFoldDB" id="A0A8T0HSA6"/>